<dbReference type="RefSeq" id="WP_117453556.1">
    <property type="nucleotide sequence ID" value="NZ_JAKVPQ010000010.1"/>
</dbReference>
<feature type="transmembrane region" description="Helical" evidence="5">
    <location>
        <begin position="6"/>
        <end position="23"/>
    </location>
</feature>
<evidence type="ECO:0000256" key="5">
    <source>
        <dbReference type="SAM" id="Phobius"/>
    </source>
</evidence>
<keyword evidence="5" id="KW-1133">Transmembrane helix</keyword>
<dbReference type="EMBL" id="JAKVPQ010000010">
    <property type="protein sequence ID" value="MCH4285995.1"/>
    <property type="molecule type" value="Genomic_DNA"/>
</dbReference>
<evidence type="ECO:0000256" key="2">
    <source>
        <dbReference type="ARBA" id="ARBA00009840"/>
    </source>
</evidence>
<keyword evidence="7" id="KW-1185">Reference proteome</keyword>
<evidence type="ECO:0000256" key="1">
    <source>
        <dbReference type="ARBA" id="ARBA00003416"/>
    </source>
</evidence>
<comment type="caution">
    <text evidence="6">The sequence shown here is derived from an EMBL/GenBank/DDBJ whole genome shotgun (WGS) entry which is preliminary data.</text>
</comment>
<reference evidence="6 7" key="1">
    <citation type="submission" date="2022-02" db="EMBL/GenBank/DDBJ databases">
        <title>Genome of Erysipelotrichaceae sp. nov. NSJ-176 isolated from human feces.</title>
        <authorList>
            <person name="Abdugheni R."/>
        </authorList>
    </citation>
    <scope>NUCLEOTIDE SEQUENCE [LARGE SCALE GENOMIC DNA]</scope>
    <source>
        <strain evidence="6 7">NSJ-176</strain>
    </source>
</reference>
<proteinExistence type="inferred from homology"/>
<dbReference type="InterPro" id="IPR003798">
    <property type="entry name" value="DNA_recombination_RmuC"/>
</dbReference>
<keyword evidence="5" id="KW-0472">Membrane</keyword>
<sequence>MEYFLLICVLLLVVVIIVMFFMMRPSTNNKKEMRLLLAESEKQQQAGLWNLQKQMNEQLQYFQKEMTSSLKADMMDLRETTTQRLFSIEKNVNNHLQQGYTSTNQAFGKVMEQMGKLDESQKNLKEVSMSIASIQNVLTDKKTRGIFGEIELYTLLENAFGLDQKRFAKQYKLSNGSIADAVVFAKAPLHMICIDSKFPLENYNRCMEETRKEEKARLHRVFVSDVKKHIKTIHDKYILPEETAEFAYMFLPAEAVFSYIYGNCEEIIQYSYEQKVYLVSPTTLMAYITAIKAIYLGIERNENMISIQQELKKLQVEFERFEKRYQTIYHDFDKCYQDMKLMQITTDKMIQRFHEIEEVKLEKTDQ</sequence>
<keyword evidence="5" id="KW-0812">Transmembrane</keyword>
<gene>
    <name evidence="6" type="ORF">LQE99_12775</name>
</gene>
<comment type="similarity">
    <text evidence="2">Belongs to the RmuC family.</text>
</comment>
<dbReference type="PANTHER" id="PTHR30563">
    <property type="entry name" value="DNA RECOMBINATION PROTEIN RMUC"/>
    <property type="match status" value="1"/>
</dbReference>
<dbReference type="Proteomes" id="UP001202402">
    <property type="component" value="Unassembled WGS sequence"/>
</dbReference>
<keyword evidence="3" id="KW-0175">Coiled coil</keyword>
<dbReference type="Pfam" id="PF02646">
    <property type="entry name" value="RmuC"/>
    <property type="match status" value="1"/>
</dbReference>
<dbReference type="PANTHER" id="PTHR30563:SF0">
    <property type="entry name" value="DNA RECOMBINATION PROTEIN RMUC"/>
    <property type="match status" value="1"/>
</dbReference>
<evidence type="ECO:0000313" key="7">
    <source>
        <dbReference type="Proteomes" id="UP001202402"/>
    </source>
</evidence>
<comment type="function">
    <text evidence="1">Involved in DNA recombination.</text>
</comment>
<name>A0ABS9R8N5_9FIRM</name>
<protein>
    <submittedName>
        <fullName evidence="6">DNA recombination protein RmuC</fullName>
    </submittedName>
</protein>
<evidence type="ECO:0000256" key="4">
    <source>
        <dbReference type="ARBA" id="ARBA00023172"/>
    </source>
</evidence>
<evidence type="ECO:0000313" key="6">
    <source>
        <dbReference type="EMBL" id="MCH4285995.1"/>
    </source>
</evidence>
<organism evidence="6 7">
    <name type="scientific">Amedibacillus hominis</name>
    <dbReference type="NCBI Taxonomy" id="2897776"/>
    <lineage>
        <taxon>Bacteria</taxon>
        <taxon>Bacillati</taxon>
        <taxon>Bacillota</taxon>
        <taxon>Erysipelotrichia</taxon>
        <taxon>Erysipelotrichales</taxon>
        <taxon>Erysipelotrichaceae</taxon>
        <taxon>Amedibacillus</taxon>
    </lineage>
</organism>
<accession>A0ABS9R8N5</accession>
<keyword evidence="4" id="KW-0233">DNA recombination</keyword>
<evidence type="ECO:0000256" key="3">
    <source>
        <dbReference type="ARBA" id="ARBA00023054"/>
    </source>
</evidence>